<keyword evidence="1" id="KW-0677">Repeat</keyword>
<feature type="compositionally biased region" description="Low complexity" evidence="7">
    <location>
        <begin position="131"/>
        <end position="142"/>
    </location>
</feature>
<dbReference type="InterPro" id="IPR002110">
    <property type="entry name" value="Ankyrin_rpt"/>
</dbReference>
<dbReference type="InterPro" id="IPR036770">
    <property type="entry name" value="Ankyrin_rpt-contain_sf"/>
</dbReference>
<dbReference type="Pfam" id="PF04383">
    <property type="entry name" value="KilA-N"/>
    <property type="match status" value="1"/>
</dbReference>
<evidence type="ECO:0000256" key="2">
    <source>
        <dbReference type="ARBA" id="ARBA00022969"/>
    </source>
</evidence>
<keyword evidence="3 5" id="KW-0040">ANK repeat</keyword>
<dbReference type="GO" id="GO:0030435">
    <property type="term" value="P:sporulation resulting in formation of a cellular spore"/>
    <property type="evidence" value="ECO:0007669"/>
    <property type="project" value="UniProtKB-KW"/>
</dbReference>
<dbReference type="PROSITE" id="PS50088">
    <property type="entry name" value="ANK_REPEAT"/>
    <property type="match status" value="1"/>
</dbReference>
<evidence type="ECO:0000256" key="6">
    <source>
        <dbReference type="SAM" id="Coils"/>
    </source>
</evidence>
<dbReference type="InterPro" id="IPR051642">
    <property type="entry name" value="SWI6-like"/>
</dbReference>
<organism evidence="9 10">
    <name type="scientific">Saxophila tyrrhenica</name>
    <dbReference type="NCBI Taxonomy" id="1690608"/>
    <lineage>
        <taxon>Eukaryota</taxon>
        <taxon>Fungi</taxon>
        <taxon>Dikarya</taxon>
        <taxon>Ascomycota</taxon>
        <taxon>Pezizomycotina</taxon>
        <taxon>Dothideomycetes</taxon>
        <taxon>Dothideomycetidae</taxon>
        <taxon>Mycosphaerellales</taxon>
        <taxon>Extremaceae</taxon>
        <taxon>Saxophila</taxon>
    </lineage>
</organism>
<dbReference type="Proteomes" id="UP001337655">
    <property type="component" value="Unassembled WGS sequence"/>
</dbReference>
<dbReference type="Gene3D" id="1.25.40.20">
    <property type="entry name" value="Ankyrin repeat-containing domain"/>
    <property type="match status" value="1"/>
</dbReference>
<evidence type="ECO:0000256" key="3">
    <source>
        <dbReference type="ARBA" id="ARBA00023043"/>
    </source>
</evidence>
<keyword evidence="10" id="KW-1185">Reference proteome</keyword>
<dbReference type="GO" id="GO:0048315">
    <property type="term" value="P:conidium formation"/>
    <property type="evidence" value="ECO:0007669"/>
    <property type="project" value="UniProtKB-KW"/>
</dbReference>
<evidence type="ECO:0000313" key="10">
    <source>
        <dbReference type="Proteomes" id="UP001337655"/>
    </source>
</evidence>
<evidence type="ECO:0000256" key="5">
    <source>
        <dbReference type="PROSITE-ProRule" id="PRU00023"/>
    </source>
</evidence>
<dbReference type="FunFam" id="3.10.260.10:FF:000001">
    <property type="entry name" value="APSES transcription factor (MbpA)"/>
    <property type="match status" value="1"/>
</dbReference>
<dbReference type="GO" id="GO:0030907">
    <property type="term" value="C:MBF transcription complex"/>
    <property type="evidence" value="ECO:0007669"/>
    <property type="project" value="TreeGrafter"/>
</dbReference>
<feature type="repeat" description="ANK" evidence="5">
    <location>
        <begin position="238"/>
        <end position="270"/>
    </location>
</feature>
<dbReference type="AlphaFoldDB" id="A0AAV9PF37"/>
<dbReference type="SUPFAM" id="SSF48403">
    <property type="entry name" value="Ankyrin repeat"/>
    <property type="match status" value="1"/>
</dbReference>
<dbReference type="SUPFAM" id="SSF54616">
    <property type="entry name" value="DNA-binding domain of Mlu1-box binding protein MBP1"/>
    <property type="match status" value="1"/>
</dbReference>
<reference evidence="9 10" key="1">
    <citation type="submission" date="2023-08" db="EMBL/GenBank/DDBJ databases">
        <title>Black Yeasts Isolated from many extreme environments.</title>
        <authorList>
            <person name="Coleine C."/>
            <person name="Stajich J.E."/>
            <person name="Selbmann L."/>
        </authorList>
    </citation>
    <scope>NUCLEOTIDE SEQUENCE [LARGE SCALE GENOMIC DNA]</scope>
    <source>
        <strain evidence="9 10">CCFEE 5935</strain>
    </source>
</reference>
<dbReference type="InterPro" id="IPR018004">
    <property type="entry name" value="KilA/APSES_HTH"/>
</dbReference>
<name>A0AAV9PF37_9PEZI</name>
<protein>
    <submittedName>
        <fullName evidence="9">Transcription factor mbp1</fullName>
    </submittedName>
</protein>
<feature type="domain" description="HTH APSES-type" evidence="8">
    <location>
        <begin position="9"/>
        <end position="115"/>
    </location>
</feature>
<dbReference type="PROSITE" id="PS50297">
    <property type="entry name" value="ANK_REP_REGION"/>
    <property type="match status" value="1"/>
</dbReference>
<feature type="region of interest" description="Disordered" evidence="7">
    <location>
        <begin position="107"/>
        <end position="143"/>
    </location>
</feature>
<dbReference type="SMART" id="SM01252">
    <property type="entry name" value="KilA-N"/>
    <property type="match status" value="1"/>
</dbReference>
<dbReference type="EMBL" id="JAVRRT010000007">
    <property type="protein sequence ID" value="KAK5170430.1"/>
    <property type="molecule type" value="Genomic_DNA"/>
</dbReference>
<dbReference type="InterPro" id="IPR003163">
    <property type="entry name" value="Tscrpt_reg_HTH_APSES-type"/>
</dbReference>
<dbReference type="GO" id="GO:0001228">
    <property type="term" value="F:DNA-binding transcription activator activity, RNA polymerase II-specific"/>
    <property type="evidence" value="ECO:0007669"/>
    <property type="project" value="UniProtKB-ARBA"/>
</dbReference>
<keyword evidence="6" id="KW-0175">Coiled coil</keyword>
<keyword evidence="2" id="KW-0749">Sporulation</keyword>
<sequence>MAKRDTGKIYSATYSNVPVYEFGVEGNHVMRRRSDDWINATHILKVAEYDKPTRTRILEREVQKGVHEKVQGGYGKYQGTWIPLPDGKDLAMKNNVYEKLRPMFEFVPGDKSPPPAPKHATAASSKPRAPRAPAQPRRQPAPVVQEYEPMDMHMREQETPDNVTIVSESAYDDYDPHYTSSRKRRRVEDTMSQADREFRLWADELLDYFMLQDNPIDSLPSAPDPPHHANLNRPIDDKGYTALHWAAAMGDVEVMKDLIRRGASIEIPAKNGETPLMRAVIFTNSFDKQNMDKLAGLLIRTVNMQEWYGSTVFHHIANTTQKKSKYQCARYYMDCLLNKMAERLSPPETENILNFVDQAGDTATTIAARNGARKCVRSLIGRNAATEIQNNMGETADQYIVQLNHRRQERVNNRQMSSSPFQADGHHHGSTLGGAMQAPTSNGIPFDPLVPHSSLNGAPSGLKGASSDVYQSDGAIAITAQMIPALVNKARTLASSLDDELAEKDAELIEAERVANMRRSERDTIRKQQEELRAKEMEQTSGGVETDEHLQRELEQLEAECRVLTEEEEARNLKRLLEEEELKLGRFSETSAEDGDDEISARKKLRIARELIAINHERKELVHQIVRNMALAGYDNKQDMYRQLISGALGVKEEDVESVLPEIASELEEWRGLESVGA</sequence>
<dbReference type="PANTHER" id="PTHR43828">
    <property type="entry name" value="ASPARAGINASE"/>
    <property type="match status" value="1"/>
</dbReference>
<evidence type="ECO:0000259" key="8">
    <source>
        <dbReference type="PROSITE" id="PS51299"/>
    </source>
</evidence>
<dbReference type="Pfam" id="PF12796">
    <property type="entry name" value="Ank_2"/>
    <property type="match status" value="1"/>
</dbReference>
<dbReference type="GeneID" id="89926362"/>
<dbReference type="PROSITE" id="PS51299">
    <property type="entry name" value="HTH_APSES"/>
    <property type="match status" value="1"/>
</dbReference>
<evidence type="ECO:0000256" key="7">
    <source>
        <dbReference type="SAM" id="MobiDB-lite"/>
    </source>
</evidence>
<gene>
    <name evidence="9" type="primary">MBP1</name>
    <name evidence="9" type="ORF">LTR77_005018</name>
</gene>
<dbReference type="GO" id="GO:0003677">
    <property type="term" value="F:DNA binding"/>
    <property type="evidence" value="ECO:0007669"/>
    <property type="project" value="InterPro"/>
</dbReference>
<dbReference type="RefSeq" id="XP_064659628.1">
    <property type="nucleotide sequence ID" value="XM_064802267.1"/>
</dbReference>
<dbReference type="SMART" id="SM00248">
    <property type="entry name" value="ANK"/>
    <property type="match status" value="3"/>
</dbReference>
<comment type="caution">
    <text evidence="9">The sequence shown here is derived from an EMBL/GenBank/DDBJ whole genome shotgun (WGS) entry which is preliminary data.</text>
</comment>
<dbReference type="Gene3D" id="3.10.260.10">
    <property type="entry name" value="Transcription regulator HTH, APSES-type DNA-binding domain"/>
    <property type="match status" value="1"/>
</dbReference>
<evidence type="ECO:0000256" key="4">
    <source>
        <dbReference type="ARBA" id="ARBA00023321"/>
    </source>
</evidence>
<dbReference type="PANTHER" id="PTHR43828:SF15">
    <property type="entry name" value="TRANSCRIPTION FACTOR MBP1"/>
    <property type="match status" value="1"/>
</dbReference>
<accession>A0AAV9PF37</accession>
<evidence type="ECO:0000256" key="1">
    <source>
        <dbReference type="ARBA" id="ARBA00022737"/>
    </source>
</evidence>
<evidence type="ECO:0000313" key="9">
    <source>
        <dbReference type="EMBL" id="KAK5170430.1"/>
    </source>
</evidence>
<dbReference type="InterPro" id="IPR036887">
    <property type="entry name" value="HTH_APSES_sf"/>
</dbReference>
<feature type="coiled-coil region" evidence="6">
    <location>
        <begin position="494"/>
        <end position="590"/>
    </location>
</feature>
<keyword evidence="4" id="KW-0183">Conidiation</keyword>
<dbReference type="GO" id="GO:0033309">
    <property type="term" value="C:SBF transcription complex"/>
    <property type="evidence" value="ECO:0007669"/>
    <property type="project" value="TreeGrafter"/>
</dbReference>
<proteinExistence type="predicted"/>